<dbReference type="EMBL" id="LUKJ01000002">
    <property type="protein sequence ID" value="KZN20787.1"/>
    <property type="molecule type" value="Genomic_DNA"/>
</dbReference>
<proteinExistence type="predicted"/>
<evidence type="ECO:0000313" key="2">
    <source>
        <dbReference type="Proteomes" id="UP000076489"/>
    </source>
</evidence>
<organism evidence="1 2">
    <name type="scientific">Pseudomonas fluorescens</name>
    <dbReference type="NCBI Taxonomy" id="294"/>
    <lineage>
        <taxon>Bacteria</taxon>
        <taxon>Pseudomonadati</taxon>
        <taxon>Pseudomonadota</taxon>
        <taxon>Gammaproteobacteria</taxon>
        <taxon>Pseudomonadales</taxon>
        <taxon>Pseudomonadaceae</taxon>
        <taxon>Pseudomonas</taxon>
    </lineage>
</organism>
<dbReference type="RefSeq" id="WP_081235207.1">
    <property type="nucleotide sequence ID" value="NZ_LUKJ01000002.1"/>
</dbReference>
<gene>
    <name evidence="1" type="ORF">A1D17_04390</name>
</gene>
<dbReference type="Proteomes" id="UP000076489">
    <property type="component" value="Unassembled WGS sequence"/>
</dbReference>
<sequence>MLSEARFCEAAAQRAVDRRNNNAANPGAFKTGAVLVSAMLAEGKMIDGALKHLNLDFYERMRYVEKNSEYIHSSDGAEAIQMVKLSNRQVLVHRLISPELRGEFQAHWLGVWEDHTAPNELGKLRAVMKAKLEARHKKREIARRQGGLDFGPDYLETAIEHVYPQG</sequence>
<dbReference type="OrthoDB" id="10000248at2"/>
<name>A0A161ZAP0_PSEFL</name>
<evidence type="ECO:0000313" key="1">
    <source>
        <dbReference type="EMBL" id="KZN20787.1"/>
    </source>
</evidence>
<comment type="caution">
    <text evidence="1">The sequence shown here is derived from an EMBL/GenBank/DDBJ whole genome shotgun (WGS) entry which is preliminary data.</text>
</comment>
<accession>A0A161ZAP0</accession>
<protein>
    <submittedName>
        <fullName evidence="1">Uncharacterized protein</fullName>
    </submittedName>
</protein>
<dbReference type="AlphaFoldDB" id="A0A161ZAP0"/>
<reference evidence="2" key="1">
    <citation type="submission" date="2016-03" db="EMBL/GenBank/DDBJ databases">
        <authorList>
            <person name="Ray J."/>
            <person name="Price M."/>
            <person name="Deutschbauer A."/>
        </authorList>
    </citation>
    <scope>NUCLEOTIDE SEQUENCE [LARGE SCALE GENOMIC DNA]</scope>
    <source>
        <strain evidence="2">FW300-N1B4</strain>
    </source>
</reference>
<reference evidence="1 2" key="2">
    <citation type="journal article" date="2018" name="Nature">
        <title>Mutant phenotypes for thousands of bacterial genes of unknown function.</title>
        <authorList>
            <person name="Price M.N."/>
            <person name="Wetmore K.M."/>
            <person name="Waters R.J."/>
            <person name="Callaghan M."/>
            <person name="Ray J."/>
            <person name="Liu H."/>
            <person name="Kuehl J.V."/>
            <person name="Melnyk R.A."/>
            <person name="Lamson J.S."/>
            <person name="Suh Y."/>
            <person name="Carlson H.K."/>
            <person name="Esquivel Z."/>
            <person name="Sadeeshkumar H."/>
            <person name="Chakraborty R."/>
            <person name="Zane G.M."/>
            <person name="Rubin B.E."/>
            <person name="Wall J.D."/>
            <person name="Visel A."/>
            <person name="Bristow J."/>
            <person name="Blow M.J."/>
            <person name="Arkin A.P."/>
            <person name="Deutschbauer A.M."/>
        </authorList>
    </citation>
    <scope>NUCLEOTIDE SEQUENCE [LARGE SCALE GENOMIC DNA]</scope>
    <source>
        <strain evidence="1 2">FW300-N1B4</strain>
    </source>
</reference>